<gene>
    <name evidence="1" type="ORF">WHR41_06402</name>
</gene>
<keyword evidence="2" id="KW-1185">Reference proteome</keyword>
<protein>
    <recommendedName>
        <fullName evidence="3">Thioesterase domain-containing protein</fullName>
    </recommendedName>
</protein>
<accession>A0AB34KPT3</accession>
<evidence type="ECO:0008006" key="3">
    <source>
        <dbReference type="Google" id="ProtNLM"/>
    </source>
</evidence>
<feature type="non-terminal residue" evidence="1">
    <location>
        <position position="125"/>
    </location>
</feature>
<dbReference type="Proteomes" id="UP000803884">
    <property type="component" value="Unassembled WGS sequence"/>
</dbReference>
<sequence length="125" mass="13454">MPTKQEANAAAQQELQRIPTPNFSTALFAHTTVTHASRGLLRARFPALACYANAFGTLAGGAQALAHDYGTGWALLTVAQQGYWETLGVTESLAVRYLRPVRVGEGVGLESEVGFLEFFFFFGVG</sequence>
<name>A0AB34KPT3_9PEZI</name>
<dbReference type="RefSeq" id="XP_069228185.1">
    <property type="nucleotide sequence ID" value="XM_069375007.1"/>
</dbReference>
<dbReference type="EMBL" id="JAAQHG020000021">
    <property type="protein sequence ID" value="KAL1585079.1"/>
    <property type="molecule type" value="Genomic_DNA"/>
</dbReference>
<dbReference type="GeneID" id="96007845"/>
<dbReference type="AlphaFoldDB" id="A0AB34KPT3"/>
<dbReference type="Gene3D" id="3.10.129.10">
    <property type="entry name" value="Hotdog Thioesterase"/>
    <property type="match status" value="1"/>
</dbReference>
<proteinExistence type="predicted"/>
<organism evidence="1 2">
    <name type="scientific">Cladosporium halotolerans</name>
    <dbReference type="NCBI Taxonomy" id="1052096"/>
    <lineage>
        <taxon>Eukaryota</taxon>
        <taxon>Fungi</taxon>
        <taxon>Dikarya</taxon>
        <taxon>Ascomycota</taxon>
        <taxon>Pezizomycotina</taxon>
        <taxon>Dothideomycetes</taxon>
        <taxon>Dothideomycetidae</taxon>
        <taxon>Cladosporiales</taxon>
        <taxon>Cladosporiaceae</taxon>
        <taxon>Cladosporium</taxon>
    </lineage>
</organism>
<comment type="caution">
    <text evidence="1">The sequence shown here is derived from an EMBL/GenBank/DDBJ whole genome shotgun (WGS) entry which is preliminary data.</text>
</comment>
<reference evidence="1 2" key="1">
    <citation type="journal article" date="2020" name="Microbiol. Resour. Announc.">
        <title>Draft Genome Sequence of a Cladosporium Species Isolated from the Mesophotic Ascidian Didemnum maculosum.</title>
        <authorList>
            <person name="Gioti A."/>
            <person name="Siaperas R."/>
            <person name="Nikolaivits E."/>
            <person name="Le Goff G."/>
            <person name="Ouazzani J."/>
            <person name="Kotoulas G."/>
            <person name="Topakas E."/>
        </authorList>
    </citation>
    <scope>NUCLEOTIDE SEQUENCE [LARGE SCALE GENOMIC DNA]</scope>
    <source>
        <strain evidence="1 2">TM138-S3</strain>
    </source>
</reference>
<dbReference type="InterPro" id="IPR029069">
    <property type="entry name" value="HotDog_dom_sf"/>
</dbReference>
<evidence type="ECO:0000313" key="1">
    <source>
        <dbReference type="EMBL" id="KAL1585079.1"/>
    </source>
</evidence>
<evidence type="ECO:0000313" key="2">
    <source>
        <dbReference type="Proteomes" id="UP000803884"/>
    </source>
</evidence>
<dbReference type="SUPFAM" id="SSF54637">
    <property type="entry name" value="Thioesterase/thiol ester dehydrase-isomerase"/>
    <property type="match status" value="1"/>
</dbReference>